<reference evidence="17" key="1">
    <citation type="submission" date="2021-01" db="UniProtKB">
        <authorList>
            <consortium name="EnsemblMetazoa"/>
        </authorList>
    </citation>
    <scope>IDENTIFICATION</scope>
</reference>
<dbReference type="InterPro" id="IPR049437">
    <property type="entry name" value="tRNA-synt_1c_C2"/>
</dbReference>
<dbReference type="InterPro" id="IPR020059">
    <property type="entry name" value="Glu/Gln-tRNA-synth_Ib_codon-bd"/>
</dbReference>
<keyword evidence="7" id="KW-0436">Ligase</keyword>
<evidence type="ECO:0000256" key="13">
    <source>
        <dbReference type="ARBA" id="ARBA00048351"/>
    </source>
</evidence>
<dbReference type="NCBIfam" id="TIGR00463">
    <property type="entry name" value="gltX_arch"/>
    <property type="match status" value="1"/>
</dbReference>
<dbReference type="GO" id="GO:0004818">
    <property type="term" value="F:glutamate-tRNA ligase activity"/>
    <property type="evidence" value="ECO:0007669"/>
    <property type="project" value="UniProtKB-EC"/>
</dbReference>
<dbReference type="Pfam" id="PF00458">
    <property type="entry name" value="WHEP-TRS"/>
    <property type="match status" value="2"/>
</dbReference>
<dbReference type="InterPro" id="IPR020058">
    <property type="entry name" value="Glu/Gln-tRNA-synth_Ib_cat-dom"/>
</dbReference>
<dbReference type="PANTHER" id="PTHR43382">
    <property type="entry name" value="PROLYL-TRNA SYNTHETASE"/>
    <property type="match status" value="1"/>
</dbReference>
<dbReference type="Gene3D" id="3.40.50.800">
    <property type="entry name" value="Anticodon-binding domain"/>
    <property type="match status" value="1"/>
</dbReference>
<dbReference type="HAMAP" id="MF_01571">
    <property type="entry name" value="Pro_tRNA_synth_type3"/>
    <property type="match status" value="1"/>
</dbReference>
<dbReference type="Pfam" id="PF03129">
    <property type="entry name" value="HGTP_anticodon"/>
    <property type="match status" value="1"/>
</dbReference>
<dbReference type="InterPro" id="IPR000738">
    <property type="entry name" value="WHEP-TRS_dom"/>
</dbReference>
<evidence type="ECO:0000256" key="9">
    <source>
        <dbReference type="ARBA" id="ARBA00022840"/>
    </source>
</evidence>
<keyword evidence="18" id="KW-1185">Reference proteome</keyword>
<dbReference type="Gene3D" id="3.30.930.10">
    <property type="entry name" value="Bira Bifunctional Protein, Domain 2"/>
    <property type="match status" value="1"/>
</dbReference>
<dbReference type="FunFam" id="3.90.800.10:FF:000001">
    <property type="entry name" value="Glutamine--tRNA ligase"/>
    <property type="match status" value="1"/>
</dbReference>
<evidence type="ECO:0000256" key="1">
    <source>
        <dbReference type="ARBA" id="ARBA00004496"/>
    </source>
</evidence>
<dbReference type="InterPro" id="IPR016061">
    <property type="entry name" value="Pro-tRNA_ligase_II_C"/>
</dbReference>
<feature type="compositionally biased region" description="Basic and acidic residues" evidence="14">
    <location>
        <begin position="66"/>
        <end position="75"/>
    </location>
</feature>
<dbReference type="Gene3D" id="2.40.240.10">
    <property type="entry name" value="Ribosomal Protein L25, Chain P"/>
    <property type="match status" value="1"/>
</dbReference>
<dbReference type="InterPro" id="IPR002314">
    <property type="entry name" value="aa-tRNA-synt_IIb"/>
</dbReference>
<evidence type="ECO:0000259" key="15">
    <source>
        <dbReference type="PROSITE" id="PS50862"/>
    </source>
</evidence>
<protein>
    <recommendedName>
        <fullName evidence="12">Glutamyl-tRNA synthetase</fullName>
        <ecNumber evidence="3">6.1.1.15</ecNumber>
        <ecNumber evidence="4">6.1.1.17</ecNumber>
    </recommendedName>
</protein>
<dbReference type="InterPro" id="IPR001412">
    <property type="entry name" value="aa-tRNA-synth_I_CS"/>
</dbReference>
<dbReference type="SUPFAM" id="SSF55681">
    <property type="entry name" value="Class II aaRS and biotin synthetases"/>
    <property type="match status" value="1"/>
</dbReference>
<dbReference type="Gene3D" id="1.10.1160.10">
    <property type="entry name" value="Glutamyl-trna Synthetase, Domain 2"/>
    <property type="match status" value="1"/>
</dbReference>
<keyword evidence="11" id="KW-0030">Aminoacyl-tRNA synthetase</keyword>
<evidence type="ECO:0000313" key="17">
    <source>
        <dbReference type="EnsemblMetazoa" id="CLYHEMP001583.1"/>
    </source>
</evidence>
<dbReference type="GO" id="GO:0005524">
    <property type="term" value="F:ATP binding"/>
    <property type="evidence" value="ECO:0007669"/>
    <property type="project" value="UniProtKB-KW"/>
</dbReference>
<dbReference type="InterPro" id="IPR004499">
    <property type="entry name" value="Pro-tRNA-ligase_IIa_arc-type"/>
</dbReference>
<keyword evidence="8" id="KW-0547">Nucleotide-binding</keyword>
<keyword evidence="10" id="KW-0648">Protein biosynthesis</keyword>
<dbReference type="PANTHER" id="PTHR43382:SF2">
    <property type="entry name" value="BIFUNCTIONAL GLUTAMATE_PROLINE--TRNA LIGASE"/>
    <property type="match status" value="1"/>
</dbReference>
<dbReference type="Gene3D" id="1.20.1050.130">
    <property type="match status" value="1"/>
</dbReference>
<evidence type="ECO:0000256" key="14">
    <source>
        <dbReference type="SAM" id="MobiDB-lite"/>
    </source>
</evidence>
<dbReference type="InterPro" id="IPR011035">
    <property type="entry name" value="Ribosomal_bL25/Gln-tRNA_synth"/>
</dbReference>
<feature type="compositionally biased region" description="Basic and acidic residues" evidence="14">
    <location>
        <begin position="805"/>
        <end position="827"/>
    </location>
</feature>
<dbReference type="Gene3D" id="3.30.110.30">
    <property type="entry name" value="C-terminal domain of ProRS"/>
    <property type="match status" value="1"/>
</dbReference>
<proteinExistence type="inferred from homology"/>
<dbReference type="FunFam" id="3.30.930.10:FF:000007">
    <property type="entry name" value="Bifunctional glutamate/proline--tRNA ligase"/>
    <property type="match status" value="1"/>
</dbReference>
<dbReference type="InterPro" id="IPR045864">
    <property type="entry name" value="aa-tRNA-synth_II/BPL/LPL"/>
</dbReference>
<dbReference type="Gene3D" id="3.90.800.10">
    <property type="entry name" value="Glutamyl-tRNA Synthetase, Domain 3"/>
    <property type="match status" value="1"/>
</dbReference>
<dbReference type="SMART" id="SM00991">
    <property type="entry name" value="WHEP-TRS"/>
    <property type="match status" value="2"/>
</dbReference>
<evidence type="ECO:0000256" key="12">
    <source>
        <dbReference type="ARBA" id="ARBA00030865"/>
    </source>
</evidence>
<dbReference type="PROSITE" id="PS51185">
    <property type="entry name" value="WHEP_TRS_2"/>
    <property type="match status" value="2"/>
</dbReference>
<feature type="domain" description="WHEP-TRS" evidence="16">
    <location>
        <begin position="742"/>
        <end position="798"/>
    </location>
</feature>
<feature type="compositionally biased region" description="Low complexity" evidence="14">
    <location>
        <begin position="647"/>
        <end position="658"/>
    </location>
</feature>
<dbReference type="InterPro" id="IPR033721">
    <property type="entry name" value="ProRS_core_arch_euk"/>
</dbReference>
<dbReference type="Gene3D" id="3.40.50.620">
    <property type="entry name" value="HUPs"/>
    <property type="match status" value="1"/>
</dbReference>
<dbReference type="GO" id="GO:0004827">
    <property type="term" value="F:proline-tRNA ligase activity"/>
    <property type="evidence" value="ECO:0007669"/>
    <property type="project" value="UniProtKB-EC"/>
</dbReference>
<dbReference type="CDD" id="cd00778">
    <property type="entry name" value="ProRS_core_arch_euk"/>
    <property type="match status" value="1"/>
</dbReference>
<feature type="region of interest" description="Disordered" evidence="14">
    <location>
        <begin position="53"/>
        <end position="75"/>
    </location>
</feature>
<dbReference type="InterPro" id="IPR014729">
    <property type="entry name" value="Rossmann-like_a/b/a_fold"/>
</dbReference>
<dbReference type="OrthoDB" id="1350766at2759"/>
<dbReference type="Pfam" id="PF20974">
    <property type="entry name" value="tRNA-synt_1c_C2"/>
    <property type="match status" value="1"/>
</dbReference>
<evidence type="ECO:0000256" key="5">
    <source>
        <dbReference type="ARBA" id="ARBA00022490"/>
    </source>
</evidence>
<dbReference type="GO" id="GO:0006424">
    <property type="term" value="P:glutamyl-tRNA aminoacylation"/>
    <property type="evidence" value="ECO:0007669"/>
    <property type="project" value="InterPro"/>
</dbReference>
<dbReference type="InterPro" id="IPR020061">
    <property type="entry name" value="Glu_tRNA_lig_a-bdl"/>
</dbReference>
<feature type="compositionally biased region" description="Low complexity" evidence="14">
    <location>
        <begin position="53"/>
        <end position="64"/>
    </location>
</feature>
<dbReference type="InterPro" id="IPR036621">
    <property type="entry name" value="Anticodon-bd_dom_sf"/>
</dbReference>
<feature type="domain" description="WHEP-TRS" evidence="16">
    <location>
        <begin position="663"/>
        <end position="719"/>
    </location>
</feature>
<dbReference type="FunFam" id="1.10.1160.10:FF:000001">
    <property type="entry name" value="Glutamine--tRNA ligase"/>
    <property type="match status" value="1"/>
</dbReference>
<feature type="region of interest" description="Disordered" evidence="14">
    <location>
        <begin position="791"/>
        <end position="843"/>
    </location>
</feature>
<evidence type="ECO:0000256" key="6">
    <source>
        <dbReference type="ARBA" id="ARBA00022553"/>
    </source>
</evidence>
<dbReference type="Pfam" id="PF00749">
    <property type="entry name" value="tRNA-synt_1c"/>
    <property type="match status" value="1"/>
</dbReference>
<dbReference type="FunFam" id="3.30.110.30:FF:000001">
    <property type="entry name" value="Bifunctional glutamate/proline--tRNA ligase"/>
    <property type="match status" value="1"/>
</dbReference>
<dbReference type="FunFam" id="3.40.50.620:FF:000070">
    <property type="entry name" value="Bifunctional glutamate/proline--tRNA ligase"/>
    <property type="match status" value="1"/>
</dbReference>
<dbReference type="InterPro" id="IPR004526">
    <property type="entry name" value="Glu-tRNA-synth_arc/euk"/>
</dbReference>
<dbReference type="InterPro" id="IPR000924">
    <property type="entry name" value="Glu/Gln-tRNA-synth"/>
</dbReference>
<comment type="subcellular location">
    <subcellularLocation>
        <location evidence="1">Cytoplasm</location>
    </subcellularLocation>
</comment>
<evidence type="ECO:0000313" key="18">
    <source>
        <dbReference type="Proteomes" id="UP000594262"/>
    </source>
</evidence>
<dbReference type="NCBIfam" id="TIGR00408">
    <property type="entry name" value="proS_fam_I"/>
    <property type="match status" value="1"/>
</dbReference>
<keyword evidence="5" id="KW-0963">Cytoplasm</keyword>
<dbReference type="Pfam" id="PF09180">
    <property type="entry name" value="ProRS-C_1"/>
    <property type="match status" value="1"/>
</dbReference>
<sequence>MSTYLVGQGFTLADFAIWAALKDNSKWSASDDEVSRWFKFASENGIFKAVSAKTTKSSSSNQGGSKKGDGKPLEEGGKFIDLPGAEMGKVVTRFPPEASGYLHIGHAKAALLNQAYKEIYDGKLIMRFDDTNPAKENAHFEQIILEDIKLLKLTPDMYSRTSDHFDKIEVFAEQLIRQGDAYCDCTPSEEMRKCREERQASIYRDQTPEEAMRIFQEMKKGSPEGLANCLRGKVDYASDNGCMRDPVLYRCRNEEHISTGDKYKAYPTYDFACPIVDSVEGVTHTMRTSEYDDRDVQYFWMLEKLGLRKPMIYSYSRLNLINTVLSKRKLTYLVDEGLVDGWDDPRFPTVRGVLRRGLTIPGLIEFIKAQGASKANVVMGWDKIWAFNKKMIDPVAPRYNALLKNDVVPVNVNNANESSTKYPRHPKNEEVGEKNVYYSSKVFMEGEDAAAIKEGDLVTFINWGNLRIKGINKEGDKVVSVDAVTELDNKDFKKTLKVTWLAEHSSAPFVPTKCFFFDNIITKDVLGKDDNFKDFIGKDTKRENEMLGDPELKNLKKGDIIQIQRRGYFICDQPYEPPSRHSGRESPCMLFHIPDGSTAGMMNQKNDKKNASGGGGGGSNSSATARSNKKKQQKQTSPQKESKANLSTSATTAASDASGHTPEQQKLYDSVTAQGDKIRSLKAEKAAKDAILAEVTVLKDLKAQYKAATGREYVAAPTANTSKPVEKKMAPVASTTVSLSPEAESVVQKITEQGNKIRDMKTNKAAKEALQPEIDQLLKLKSEYKAITGSDYQAPGAGSSKKDKKSKENKQPKQPKEKKEKAKKEKAAAATTPDDGQKQKQTRLGVEFKKAESLPDWYSQVITKSEMIEYYDVSGCYILRPWAYSIWERIKAHFDGRIRDSGVENCYFPMFVSHSALEKEKEHIADFAPEVAWVTKSGQSELAEPIAIRPTSETVMYPAYAKWVQSHRDLPLRLNQWCNVVRWEFKHPQPFLRTREFLWQEGHSAFATRKEATDEVYEILDYYAEIYTDLLAIPVVKGKKTEKEKFAGGDFTTTVEAYIEASGRAIQGATSHHLGQNFSKMFGITFEDPNNAKEKMFVHQNSWGITTRTIGVLVMVHGDDKGLVLPPKVANYQVVLVPIMTAQTPEDKKKIILDACQDYKKTFAKAGIRSTFDSRDNYTPGWKFNHWEMKGVPLRVELGPRDIDNHQMVVVRRDTGEKITMKQEGCVDNINKLLDNIQANLYAKASKELESNIIVTKSFDEFKAKLDEKKLIQAPFCGAPACEDKIKKDSAREETEAGAPSMGAKSLCIPFKQPAEIKKGDKCICPGCECDAEYYTLFGRSY</sequence>
<dbReference type="GO" id="GO:0006433">
    <property type="term" value="P:prolyl-tRNA aminoacylation"/>
    <property type="evidence" value="ECO:0007669"/>
    <property type="project" value="InterPro"/>
</dbReference>
<evidence type="ECO:0000256" key="10">
    <source>
        <dbReference type="ARBA" id="ARBA00022917"/>
    </source>
</evidence>
<dbReference type="EC" id="6.1.1.15" evidence="3"/>
<feature type="domain" description="Aminoacyl-transfer RNA synthetases class-II family profile" evidence="15">
    <location>
        <begin position="884"/>
        <end position="1126"/>
    </location>
</feature>
<dbReference type="Gene3D" id="1.10.287.10">
    <property type="entry name" value="S15/NS1, RNA-binding"/>
    <property type="match status" value="2"/>
</dbReference>
<dbReference type="GO" id="GO:0017101">
    <property type="term" value="C:aminoacyl-tRNA synthetase multienzyme complex"/>
    <property type="evidence" value="ECO:0007669"/>
    <property type="project" value="UniProtKB-ARBA"/>
</dbReference>
<dbReference type="PROSITE" id="PS50862">
    <property type="entry name" value="AA_TRNA_LIGASE_II"/>
    <property type="match status" value="1"/>
</dbReference>
<evidence type="ECO:0000256" key="4">
    <source>
        <dbReference type="ARBA" id="ARBA00012835"/>
    </source>
</evidence>
<dbReference type="Pfam" id="PF03950">
    <property type="entry name" value="tRNA-synt_1c_C"/>
    <property type="match status" value="1"/>
</dbReference>
<dbReference type="InterPro" id="IPR017449">
    <property type="entry name" value="Pro-tRNA_synth_II"/>
</dbReference>
<dbReference type="EC" id="6.1.1.17" evidence="4"/>
<feature type="region of interest" description="Disordered" evidence="14">
    <location>
        <begin position="574"/>
        <end position="669"/>
    </location>
</feature>
<dbReference type="SUPFAM" id="SSF52374">
    <property type="entry name" value="Nucleotidylyl transferase"/>
    <property type="match status" value="1"/>
</dbReference>
<comment type="similarity">
    <text evidence="2">Belongs to the class-I aminoacyl-tRNA synthetase family. Glutamate--tRNA ligase type 2 subfamily.</text>
</comment>
<accession>A0A7M5TTE7</accession>
<dbReference type="FunFam" id="2.40.240.10:FF:000004">
    <property type="entry name" value="Glutamyl-tRNA synthetase, cytoplasmic"/>
    <property type="match status" value="1"/>
</dbReference>
<evidence type="ECO:0000256" key="2">
    <source>
        <dbReference type="ARBA" id="ARBA00008927"/>
    </source>
</evidence>
<dbReference type="CDD" id="cd00862">
    <property type="entry name" value="ProRS_anticodon_zinc"/>
    <property type="match status" value="1"/>
</dbReference>
<dbReference type="SUPFAM" id="SSF47060">
    <property type="entry name" value="S15/NS1 RNA-binding domain"/>
    <property type="match status" value="2"/>
</dbReference>
<dbReference type="Proteomes" id="UP000594262">
    <property type="component" value="Unplaced"/>
</dbReference>
<dbReference type="FunFam" id="3.40.50.800:FF:000005">
    <property type="entry name" value="bifunctional glutamate/proline--tRNA ligase"/>
    <property type="match status" value="1"/>
</dbReference>
<dbReference type="SUPFAM" id="SSF52954">
    <property type="entry name" value="Class II aaRS ABD-related"/>
    <property type="match status" value="1"/>
</dbReference>
<dbReference type="InterPro" id="IPR004154">
    <property type="entry name" value="Anticodon-bd"/>
</dbReference>
<dbReference type="PROSITE" id="PS00178">
    <property type="entry name" value="AA_TRNA_LIGASE_I"/>
    <property type="match status" value="1"/>
</dbReference>
<evidence type="ECO:0000256" key="11">
    <source>
        <dbReference type="ARBA" id="ARBA00023146"/>
    </source>
</evidence>
<evidence type="ECO:0000256" key="7">
    <source>
        <dbReference type="ARBA" id="ARBA00022598"/>
    </source>
</evidence>
<keyword evidence="6" id="KW-0597">Phosphoprotein</keyword>
<evidence type="ECO:0000259" key="16">
    <source>
        <dbReference type="PROSITE" id="PS51185"/>
    </source>
</evidence>
<dbReference type="Pfam" id="PF00587">
    <property type="entry name" value="tRNA-synt_2b"/>
    <property type="match status" value="1"/>
</dbReference>
<dbReference type="InterPro" id="IPR006195">
    <property type="entry name" value="aa-tRNA-synth_II"/>
</dbReference>
<keyword evidence="9" id="KW-0067">ATP-binding</keyword>
<evidence type="ECO:0000256" key="3">
    <source>
        <dbReference type="ARBA" id="ARBA00012831"/>
    </source>
</evidence>
<organism evidence="17 18">
    <name type="scientific">Clytia hemisphaerica</name>
    <dbReference type="NCBI Taxonomy" id="252671"/>
    <lineage>
        <taxon>Eukaryota</taxon>
        <taxon>Metazoa</taxon>
        <taxon>Cnidaria</taxon>
        <taxon>Hydrozoa</taxon>
        <taxon>Hydroidolina</taxon>
        <taxon>Leptothecata</taxon>
        <taxon>Obeliida</taxon>
        <taxon>Clytiidae</taxon>
        <taxon>Clytia</taxon>
    </lineage>
</organism>
<dbReference type="CDD" id="cd00936">
    <property type="entry name" value="WEPRS_RNA"/>
    <property type="match status" value="2"/>
</dbReference>
<dbReference type="GO" id="GO:0010494">
    <property type="term" value="C:cytoplasmic stress granule"/>
    <property type="evidence" value="ECO:0007669"/>
    <property type="project" value="UniProtKB-ARBA"/>
</dbReference>
<dbReference type="PRINTS" id="PR00987">
    <property type="entry name" value="TRNASYNTHGLU"/>
</dbReference>
<dbReference type="InterPro" id="IPR009068">
    <property type="entry name" value="uS15_NS1_RNA-bd_sf"/>
</dbReference>
<dbReference type="SUPFAM" id="SSF50715">
    <property type="entry name" value="Ribosomal protein L25-like"/>
    <property type="match status" value="1"/>
</dbReference>
<dbReference type="GO" id="GO:0017102">
    <property type="term" value="C:methionyl glutamyl tRNA synthetase complex"/>
    <property type="evidence" value="ECO:0007669"/>
    <property type="project" value="UniProtKB-ARBA"/>
</dbReference>
<comment type="catalytic activity">
    <reaction evidence="13">
        <text>tRNA(Glu) + L-glutamate + ATP = L-glutamyl-tRNA(Glu) + AMP + diphosphate</text>
        <dbReference type="Rhea" id="RHEA:23540"/>
        <dbReference type="Rhea" id="RHEA-COMP:9663"/>
        <dbReference type="Rhea" id="RHEA-COMP:9680"/>
        <dbReference type="ChEBI" id="CHEBI:29985"/>
        <dbReference type="ChEBI" id="CHEBI:30616"/>
        <dbReference type="ChEBI" id="CHEBI:33019"/>
        <dbReference type="ChEBI" id="CHEBI:78442"/>
        <dbReference type="ChEBI" id="CHEBI:78520"/>
        <dbReference type="ChEBI" id="CHEBI:456215"/>
        <dbReference type="EC" id="6.1.1.17"/>
    </reaction>
</comment>
<dbReference type="SMART" id="SM00946">
    <property type="entry name" value="ProRS-C_1"/>
    <property type="match status" value="1"/>
</dbReference>
<dbReference type="EnsemblMetazoa" id="CLYHEMT001583.1">
    <property type="protein sequence ID" value="CLYHEMP001583.1"/>
    <property type="gene ID" value="CLYHEMG001583"/>
</dbReference>
<dbReference type="InterPro" id="IPR020056">
    <property type="entry name" value="Rbsml_bL25/Gln-tRNA_synth_N"/>
</dbReference>
<name>A0A7M5TTE7_9CNID</name>
<evidence type="ECO:0000256" key="8">
    <source>
        <dbReference type="ARBA" id="ARBA00022741"/>
    </source>
</evidence>
<dbReference type="SUPFAM" id="SSF64586">
    <property type="entry name" value="C-terminal domain of ProRS"/>
    <property type="match status" value="1"/>
</dbReference>